<gene>
    <name evidence="2" type="primary">Necator_chrII.g7219</name>
    <name evidence="2" type="ORF">RB195_019426</name>
</gene>
<evidence type="ECO:0000256" key="1">
    <source>
        <dbReference type="SAM" id="MobiDB-lite"/>
    </source>
</evidence>
<organism evidence="2 3">
    <name type="scientific">Necator americanus</name>
    <name type="common">Human hookworm</name>
    <dbReference type="NCBI Taxonomy" id="51031"/>
    <lineage>
        <taxon>Eukaryota</taxon>
        <taxon>Metazoa</taxon>
        <taxon>Ecdysozoa</taxon>
        <taxon>Nematoda</taxon>
        <taxon>Chromadorea</taxon>
        <taxon>Rhabditida</taxon>
        <taxon>Rhabditina</taxon>
        <taxon>Rhabditomorpha</taxon>
        <taxon>Strongyloidea</taxon>
        <taxon>Ancylostomatidae</taxon>
        <taxon>Bunostominae</taxon>
        <taxon>Necator</taxon>
    </lineage>
</organism>
<feature type="compositionally biased region" description="Low complexity" evidence="1">
    <location>
        <begin position="204"/>
        <end position="215"/>
    </location>
</feature>
<evidence type="ECO:0000313" key="3">
    <source>
        <dbReference type="Proteomes" id="UP001303046"/>
    </source>
</evidence>
<dbReference type="Proteomes" id="UP001303046">
    <property type="component" value="Unassembled WGS sequence"/>
</dbReference>
<feature type="compositionally biased region" description="Basic and acidic residues" evidence="1">
    <location>
        <begin position="153"/>
        <end position="177"/>
    </location>
</feature>
<name>A0ABR1CE46_NECAM</name>
<feature type="compositionally biased region" description="Basic and acidic residues" evidence="1">
    <location>
        <begin position="115"/>
        <end position="129"/>
    </location>
</feature>
<protein>
    <submittedName>
        <fullName evidence="2">Uncharacterized protein</fullName>
    </submittedName>
</protein>
<proteinExistence type="predicted"/>
<reference evidence="2 3" key="1">
    <citation type="submission" date="2023-08" db="EMBL/GenBank/DDBJ databases">
        <title>A Necator americanus chromosomal reference genome.</title>
        <authorList>
            <person name="Ilik V."/>
            <person name="Petrzelkova K.J."/>
            <person name="Pardy F."/>
            <person name="Fuh T."/>
            <person name="Niatou-Singa F.S."/>
            <person name="Gouil Q."/>
            <person name="Baker L."/>
            <person name="Ritchie M.E."/>
            <person name="Jex A.R."/>
            <person name="Gazzola D."/>
            <person name="Li H."/>
            <person name="Toshio Fujiwara R."/>
            <person name="Zhan B."/>
            <person name="Aroian R.V."/>
            <person name="Pafco B."/>
            <person name="Schwarz E.M."/>
        </authorList>
    </citation>
    <scope>NUCLEOTIDE SEQUENCE [LARGE SCALE GENOMIC DNA]</scope>
    <source>
        <strain evidence="2 3">Aroian</strain>
        <tissue evidence="2">Whole animal</tissue>
    </source>
</reference>
<sequence length="215" mass="22539">MRSQLSEDCFASNQSLTLHRTIEMLRASASAIRVHRCLSCAHVHPVIQGIGVSYEIRIVQVFHFGPSVRRGGSVMSGAEADAKDVASEQKEPVAADAAGPEVAEESRDSAASLDNDEKSYSGSEEKNGESEDGGEDEEGGHDEEESNEATTEENGKEGENGHVESTDTNGNDRKRVSDVGVGEAAEDGAPALKKKKGEEEEVGAGDAPAGAVAAE</sequence>
<accession>A0ABR1CE46</accession>
<feature type="compositionally biased region" description="Acidic residues" evidence="1">
    <location>
        <begin position="130"/>
        <end position="151"/>
    </location>
</feature>
<evidence type="ECO:0000313" key="2">
    <source>
        <dbReference type="EMBL" id="KAK6736717.1"/>
    </source>
</evidence>
<feature type="compositionally biased region" description="Basic and acidic residues" evidence="1">
    <location>
        <begin position="80"/>
        <end position="93"/>
    </location>
</feature>
<keyword evidence="3" id="KW-1185">Reference proteome</keyword>
<feature type="region of interest" description="Disordered" evidence="1">
    <location>
        <begin position="69"/>
        <end position="215"/>
    </location>
</feature>
<dbReference type="EMBL" id="JAVFWL010000002">
    <property type="protein sequence ID" value="KAK6736717.1"/>
    <property type="molecule type" value="Genomic_DNA"/>
</dbReference>
<comment type="caution">
    <text evidence="2">The sequence shown here is derived from an EMBL/GenBank/DDBJ whole genome shotgun (WGS) entry which is preliminary data.</text>
</comment>